<keyword evidence="6" id="KW-0436">Ligase</keyword>
<dbReference type="EC" id="6.3.3.2" evidence="5"/>
<dbReference type="PANTHER" id="PTHR23407:SF1">
    <property type="entry name" value="5-FORMYLTETRAHYDROFOLATE CYCLO-LIGASE"/>
    <property type="match status" value="1"/>
</dbReference>
<dbReference type="GO" id="GO:0009396">
    <property type="term" value="P:folic acid-containing compound biosynthetic process"/>
    <property type="evidence" value="ECO:0007669"/>
    <property type="project" value="TreeGrafter"/>
</dbReference>
<dbReference type="GO" id="GO:0030272">
    <property type="term" value="F:5-formyltetrahydrofolate cyclo-ligase activity"/>
    <property type="evidence" value="ECO:0007669"/>
    <property type="project" value="UniProtKB-EC"/>
</dbReference>
<accession>A0A9X5BDT2</accession>
<feature type="binding site" evidence="4">
    <location>
        <begin position="141"/>
        <end position="149"/>
    </location>
    <ligand>
        <name>ATP</name>
        <dbReference type="ChEBI" id="CHEBI:30616"/>
    </ligand>
</feature>
<feature type="binding site" evidence="4">
    <location>
        <position position="55"/>
    </location>
    <ligand>
        <name>substrate</name>
    </ligand>
</feature>
<reference evidence="6" key="1">
    <citation type="submission" date="2018-09" db="EMBL/GenBank/DDBJ databases">
        <title>Murine metabolic-syndrome-specific gut microbial biobank.</title>
        <authorList>
            <person name="Liu C."/>
        </authorList>
    </citation>
    <scope>NUCLEOTIDE SEQUENCE</scope>
    <source>
        <strain evidence="6">D42-62</strain>
    </source>
</reference>
<dbReference type="SUPFAM" id="SSF100950">
    <property type="entry name" value="NagB/RpiA/CoA transferase-like"/>
    <property type="match status" value="1"/>
</dbReference>
<dbReference type="GO" id="GO:0035999">
    <property type="term" value="P:tetrahydrofolate interconversion"/>
    <property type="evidence" value="ECO:0007669"/>
    <property type="project" value="TreeGrafter"/>
</dbReference>
<keyword evidence="7" id="KW-1185">Reference proteome</keyword>
<keyword evidence="2 4" id="KW-0547">Nucleotide-binding</keyword>
<dbReference type="NCBIfam" id="TIGR02727">
    <property type="entry name" value="MTHFS_bact"/>
    <property type="match status" value="1"/>
</dbReference>
<evidence type="ECO:0000256" key="5">
    <source>
        <dbReference type="RuleBase" id="RU361279"/>
    </source>
</evidence>
<comment type="similarity">
    <text evidence="1 5">Belongs to the 5-formyltetrahydrofolate cyclo-ligase family.</text>
</comment>
<dbReference type="GO" id="GO:0046872">
    <property type="term" value="F:metal ion binding"/>
    <property type="evidence" value="ECO:0007669"/>
    <property type="project" value="UniProtKB-KW"/>
</dbReference>
<dbReference type="Proteomes" id="UP001154420">
    <property type="component" value="Unassembled WGS sequence"/>
</dbReference>
<keyword evidence="5" id="KW-0460">Magnesium</keyword>
<dbReference type="Pfam" id="PF01812">
    <property type="entry name" value="5-FTHF_cyc-lig"/>
    <property type="match status" value="1"/>
</dbReference>
<feature type="binding site" evidence="4">
    <location>
        <begin position="9"/>
        <end position="13"/>
    </location>
    <ligand>
        <name>ATP</name>
        <dbReference type="ChEBI" id="CHEBI:30616"/>
    </ligand>
</feature>
<evidence type="ECO:0000256" key="2">
    <source>
        <dbReference type="ARBA" id="ARBA00022741"/>
    </source>
</evidence>
<sequence length="194" mass="22792">MKEMEFSSKQELRSRYLAYRDSLSLEERKEKSARIWEQLKRETLYRDASNILVYMDYRSEVMTTGLVEKLFGTEKKVFAPKVEGMEIQFYQVESMEDLASGYQGIREPEDNPEKRFDLQRAKEAESLILVPLTVFDRERGRMGYGKGFYDRYLAAFPMLHSVALAFACQMAGKVPVEMHDRKPDMIITEKEIIR</sequence>
<evidence type="ECO:0000256" key="4">
    <source>
        <dbReference type="PIRSR" id="PIRSR006806-1"/>
    </source>
</evidence>
<organism evidence="6 7">
    <name type="scientific">Parablautia muri</name>
    <dbReference type="NCBI Taxonomy" id="2320879"/>
    <lineage>
        <taxon>Bacteria</taxon>
        <taxon>Bacillati</taxon>
        <taxon>Bacillota</taxon>
        <taxon>Clostridia</taxon>
        <taxon>Lachnospirales</taxon>
        <taxon>Lachnospiraceae</taxon>
        <taxon>Parablautia</taxon>
    </lineage>
</organism>
<keyword evidence="3 4" id="KW-0067">ATP-binding</keyword>
<dbReference type="OrthoDB" id="9801938at2"/>
<dbReference type="PIRSF" id="PIRSF006806">
    <property type="entry name" value="FTHF_cligase"/>
    <property type="match status" value="1"/>
</dbReference>
<comment type="caution">
    <text evidence="6">The sequence shown here is derived from an EMBL/GenBank/DDBJ whole genome shotgun (WGS) entry which is preliminary data.</text>
</comment>
<dbReference type="EMBL" id="QZDT01000006">
    <property type="protein sequence ID" value="NBJ92131.1"/>
    <property type="molecule type" value="Genomic_DNA"/>
</dbReference>
<protein>
    <recommendedName>
        <fullName evidence="5">5-formyltetrahydrofolate cyclo-ligase</fullName>
        <ecNumber evidence="5">6.3.3.2</ecNumber>
    </recommendedName>
</protein>
<comment type="cofactor">
    <cofactor evidence="5">
        <name>Mg(2+)</name>
        <dbReference type="ChEBI" id="CHEBI:18420"/>
    </cofactor>
</comment>
<evidence type="ECO:0000256" key="1">
    <source>
        <dbReference type="ARBA" id="ARBA00010638"/>
    </source>
</evidence>
<gene>
    <name evidence="6" type="ORF">D5281_05890</name>
</gene>
<evidence type="ECO:0000313" key="6">
    <source>
        <dbReference type="EMBL" id="NBJ92131.1"/>
    </source>
</evidence>
<dbReference type="GO" id="GO:0005524">
    <property type="term" value="F:ATP binding"/>
    <property type="evidence" value="ECO:0007669"/>
    <property type="project" value="UniProtKB-KW"/>
</dbReference>
<evidence type="ECO:0000313" key="7">
    <source>
        <dbReference type="Proteomes" id="UP001154420"/>
    </source>
</evidence>
<keyword evidence="5" id="KW-0479">Metal-binding</keyword>
<dbReference type="Gene3D" id="3.40.50.10420">
    <property type="entry name" value="NagB/RpiA/CoA transferase-like"/>
    <property type="match status" value="1"/>
</dbReference>
<proteinExistence type="inferred from homology"/>
<dbReference type="InterPro" id="IPR037171">
    <property type="entry name" value="NagB/RpiA_transferase-like"/>
</dbReference>
<dbReference type="AlphaFoldDB" id="A0A9X5BDT2"/>
<dbReference type="InterPro" id="IPR002698">
    <property type="entry name" value="FTHF_cligase"/>
</dbReference>
<name>A0A9X5BDT2_9FIRM</name>
<dbReference type="InterPro" id="IPR024185">
    <property type="entry name" value="FTHF_cligase-like_sf"/>
</dbReference>
<comment type="catalytic activity">
    <reaction evidence="5">
        <text>(6S)-5-formyl-5,6,7,8-tetrahydrofolate + ATP = (6R)-5,10-methenyltetrahydrofolate + ADP + phosphate</text>
        <dbReference type="Rhea" id="RHEA:10488"/>
        <dbReference type="ChEBI" id="CHEBI:30616"/>
        <dbReference type="ChEBI" id="CHEBI:43474"/>
        <dbReference type="ChEBI" id="CHEBI:57455"/>
        <dbReference type="ChEBI" id="CHEBI:57457"/>
        <dbReference type="ChEBI" id="CHEBI:456216"/>
        <dbReference type="EC" id="6.3.3.2"/>
    </reaction>
</comment>
<dbReference type="RefSeq" id="WP_160559201.1">
    <property type="nucleotide sequence ID" value="NZ_QZDT01000006.1"/>
</dbReference>
<dbReference type="PANTHER" id="PTHR23407">
    <property type="entry name" value="ATPASE INHIBITOR/5-FORMYLTETRAHYDROFOLATE CYCLO-LIGASE"/>
    <property type="match status" value="1"/>
</dbReference>
<feature type="binding site" evidence="4">
    <location>
        <position position="60"/>
    </location>
    <ligand>
        <name>substrate</name>
    </ligand>
</feature>
<evidence type="ECO:0000256" key="3">
    <source>
        <dbReference type="ARBA" id="ARBA00022840"/>
    </source>
</evidence>